<reference evidence="1" key="1">
    <citation type="submission" date="2023-04" db="EMBL/GenBank/DDBJ databases">
        <title>Draft Genome sequencing of Naganishia species isolated from polar environments using Oxford Nanopore Technology.</title>
        <authorList>
            <person name="Leo P."/>
            <person name="Venkateswaran K."/>
        </authorList>
    </citation>
    <scope>NUCLEOTIDE SEQUENCE</scope>
    <source>
        <strain evidence="1">MNA-CCFEE 5425</strain>
    </source>
</reference>
<gene>
    <name evidence="1" type="ORF">QFC22_004818</name>
</gene>
<comment type="caution">
    <text evidence="1">The sequence shown here is derived from an EMBL/GenBank/DDBJ whole genome shotgun (WGS) entry which is preliminary data.</text>
</comment>
<keyword evidence="2" id="KW-1185">Reference proteome</keyword>
<dbReference type="Proteomes" id="UP001243375">
    <property type="component" value="Unassembled WGS sequence"/>
</dbReference>
<dbReference type="EMBL" id="JASBWU010000014">
    <property type="protein sequence ID" value="KAJ9116377.1"/>
    <property type="molecule type" value="Genomic_DNA"/>
</dbReference>
<evidence type="ECO:0000313" key="2">
    <source>
        <dbReference type="Proteomes" id="UP001243375"/>
    </source>
</evidence>
<evidence type="ECO:0000313" key="1">
    <source>
        <dbReference type="EMBL" id="KAJ9116377.1"/>
    </source>
</evidence>
<accession>A0ACC2WXK7</accession>
<organism evidence="1 2">
    <name type="scientific">Naganishia vaughanmartiniae</name>
    <dbReference type="NCBI Taxonomy" id="1424756"/>
    <lineage>
        <taxon>Eukaryota</taxon>
        <taxon>Fungi</taxon>
        <taxon>Dikarya</taxon>
        <taxon>Basidiomycota</taxon>
        <taxon>Agaricomycotina</taxon>
        <taxon>Tremellomycetes</taxon>
        <taxon>Filobasidiales</taxon>
        <taxon>Filobasidiaceae</taxon>
        <taxon>Naganishia</taxon>
    </lineage>
</organism>
<proteinExistence type="predicted"/>
<name>A0ACC2WXK7_9TREE</name>
<sequence length="292" mass="31617">MLKRLDPVPRSASYLAPPYCNQQYLPSFLPYSDPGDQRGSVMRKFAPTGASSVHEGMPGAIPGEQWLPAFPHSNFETSLHDPDAFGRPHGARLNQAGSGEGGHERNIRRRLGMGLLIRHAHTAVPSSEGQGLAGNTRNLSPYDPGCYAHPSDGAMMDKTSSLSFADHPGSLPQPLSGAAYEGEIGNATRTKAVQPEPSTEFQPPNLAEITAAYQKCLSKNAKAKRKEAKGFLKDHREGCILRVSNGTKCRKPVCHITVVGFEEPHESYFCQDHYDLLKGSRGETKIGNVVSG</sequence>
<protein>
    <submittedName>
        <fullName evidence="1">Uncharacterized protein</fullName>
    </submittedName>
</protein>